<evidence type="ECO:0000313" key="1">
    <source>
        <dbReference type="EMBL" id="KAK3286656.1"/>
    </source>
</evidence>
<keyword evidence="2" id="KW-1185">Reference proteome</keyword>
<gene>
    <name evidence="1" type="ORF">CYMTET_5794</name>
</gene>
<dbReference type="Proteomes" id="UP001190700">
    <property type="component" value="Unassembled WGS sequence"/>
</dbReference>
<dbReference type="AlphaFoldDB" id="A0AAE0H0D5"/>
<organism evidence="1 2">
    <name type="scientific">Cymbomonas tetramitiformis</name>
    <dbReference type="NCBI Taxonomy" id="36881"/>
    <lineage>
        <taxon>Eukaryota</taxon>
        <taxon>Viridiplantae</taxon>
        <taxon>Chlorophyta</taxon>
        <taxon>Pyramimonadophyceae</taxon>
        <taxon>Pyramimonadales</taxon>
        <taxon>Pyramimonadaceae</taxon>
        <taxon>Cymbomonas</taxon>
    </lineage>
</organism>
<dbReference type="EMBL" id="LGRX02001215">
    <property type="protein sequence ID" value="KAK3286656.1"/>
    <property type="molecule type" value="Genomic_DNA"/>
</dbReference>
<evidence type="ECO:0000313" key="2">
    <source>
        <dbReference type="Proteomes" id="UP001190700"/>
    </source>
</evidence>
<name>A0AAE0H0D5_9CHLO</name>
<proteinExistence type="predicted"/>
<comment type="caution">
    <text evidence="1">The sequence shown here is derived from an EMBL/GenBank/DDBJ whole genome shotgun (WGS) entry which is preliminary data.</text>
</comment>
<sequence>MPGKKPTRAVEEVAGDCYEAFGTQGVCVLSEVLASALQQMKQDNVRQEQRQDHDGQLVHIFVDNSNIVYQRNLDIPKLVEFVEGGRTIKERQVIGSSRGLKPWEQKWKNAEYTVLREEGRGKEQFVDECLHSQIWRVASKVFFPSRVLAVLTGDGNDNNGRGSFPECIAAALRNGWFVEVYSWKEKAHHVYKDKSFIEPQHTGRFSLKYLDCM</sequence>
<accession>A0AAE0H0D5</accession>
<protein>
    <recommendedName>
        <fullName evidence="3">NYN domain-containing protein</fullName>
    </recommendedName>
</protein>
<evidence type="ECO:0008006" key="3">
    <source>
        <dbReference type="Google" id="ProtNLM"/>
    </source>
</evidence>
<reference evidence="1 2" key="1">
    <citation type="journal article" date="2015" name="Genome Biol. Evol.">
        <title>Comparative Genomics of a Bacterivorous Green Alga Reveals Evolutionary Causalities and Consequences of Phago-Mixotrophic Mode of Nutrition.</title>
        <authorList>
            <person name="Burns J.A."/>
            <person name="Paasch A."/>
            <person name="Narechania A."/>
            <person name="Kim E."/>
        </authorList>
    </citation>
    <scope>NUCLEOTIDE SEQUENCE [LARGE SCALE GENOMIC DNA]</scope>
    <source>
        <strain evidence="1 2">PLY_AMNH</strain>
    </source>
</reference>